<proteinExistence type="inferred from homology"/>
<reference evidence="4" key="1">
    <citation type="submission" date="2022-07" db="EMBL/GenBank/DDBJ databases">
        <title>Phylogenomic reconstructions and comparative analyses of Kickxellomycotina fungi.</title>
        <authorList>
            <person name="Reynolds N.K."/>
            <person name="Stajich J.E."/>
            <person name="Barry K."/>
            <person name="Grigoriev I.V."/>
            <person name="Crous P."/>
            <person name="Smith M.E."/>
        </authorList>
    </citation>
    <scope>NUCLEOTIDE SEQUENCE</scope>
    <source>
        <strain evidence="4">IMI 214461</strain>
    </source>
</reference>
<evidence type="ECO:0000256" key="2">
    <source>
        <dbReference type="ARBA" id="ARBA00022679"/>
    </source>
</evidence>
<evidence type="ECO:0000256" key="3">
    <source>
        <dbReference type="SAM" id="MobiDB-lite"/>
    </source>
</evidence>
<dbReference type="GO" id="GO:0000026">
    <property type="term" value="F:alpha-1,2-mannosyltransferase activity"/>
    <property type="evidence" value="ECO:0007669"/>
    <property type="project" value="TreeGrafter"/>
</dbReference>
<dbReference type="Pfam" id="PF01793">
    <property type="entry name" value="Glyco_transf_15"/>
    <property type="match status" value="1"/>
</dbReference>
<dbReference type="GO" id="GO:0000032">
    <property type="term" value="P:cell wall mannoprotein biosynthetic process"/>
    <property type="evidence" value="ECO:0007669"/>
    <property type="project" value="TreeGrafter"/>
</dbReference>
<dbReference type="PANTHER" id="PTHR31121">
    <property type="entry name" value="ALPHA-1,2 MANNOSYLTRANSFERASE KTR1"/>
    <property type="match status" value="1"/>
</dbReference>
<comment type="caution">
    <text evidence="4">The sequence shown here is derived from an EMBL/GenBank/DDBJ whole genome shotgun (WGS) entry which is preliminary data.</text>
</comment>
<organism evidence="4 5">
    <name type="scientific">Coemansia thaxteri</name>
    <dbReference type="NCBI Taxonomy" id="2663907"/>
    <lineage>
        <taxon>Eukaryota</taxon>
        <taxon>Fungi</taxon>
        <taxon>Fungi incertae sedis</taxon>
        <taxon>Zoopagomycota</taxon>
        <taxon>Kickxellomycotina</taxon>
        <taxon>Kickxellomycetes</taxon>
        <taxon>Kickxellales</taxon>
        <taxon>Kickxellaceae</taxon>
        <taxon>Coemansia</taxon>
    </lineage>
</organism>
<accession>A0A9W8BJW4</accession>
<dbReference type="InterPro" id="IPR002685">
    <property type="entry name" value="Glyco_trans_15"/>
</dbReference>
<dbReference type="SUPFAM" id="SSF53448">
    <property type="entry name" value="Nucleotide-diphospho-sugar transferases"/>
    <property type="match status" value="1"/>
</dbReference>
<dbReference type="Gene3D" id="3.90.550.10">
    <property type="entry name" value="Spore Coat Polysaccharide Biosynthesis Protein SpsA, Chain A"/>
    <property type="match status" value="1"/>
</dbReference>
<comment type="similarity">
    <text evidence="1">Belongs to the glycosyltransferase 15 family.</text>
</comment>
<dbReference type="GO" id="GO:0006487">
    <property type="term" value="P:protein N-linked glycosylation"/>
    <property type="evidence" value="ECO:0007669"/>
    <property type="project" value="TreeGrafter"/>
</dbReference>
<dbReference type="EMBL" id="JANBQF010000019">
    <property type="protein sequence ID" value="KAJ2007731.1"/>
    <property type="molecule type" value="Genomic_DNA"/>
</dbReference>
<evidence type="ECO:0000313" key="4">
    <source>
        <dbReference type="EMBL" id="KAJ2007731.1"/>
    </source>
</evidence>
<protein>
    <submittedName>
        <fullName evidence="4">Uncharacterized protein</fullName>
    </submittedName>
</protein>
<dbReference type="PANTHER" id="PTHR31121:SF6">
    <property type="entry name" value="ALPHA-1,2 MANNOSYLTRANSFERASE KTR1"/>
    <property type="match status" value="1"/>
</dbReference>
<keyword evidence="2" id="KW-0808">Transferase</keyword>
<dbReference type="GO" id="GO:0016020">
    <property type="term" value="C:membrane"/>
    <property type="evidence" value="ECO:0007669"/>
    <property type="project" value="InterPro"/>
</dbReference>
<evidence type="ECO:0000256" key="1">
    <source>
        <dbReference type="ARBA" id="ARBA00007677"/>
    </source>
</evidence>
<feature type="region of interest" description="Disordered" evidence="3">
    <location>
        <begin position="60"/>
        <end position="87"/>
    </location>
</feature>
<dbReference type="GO" id="GO:0005794">
    <property type="term" value="C:Golgi apparatus"/>
    <property type="evidence" value="ECO:0007669"/>
    <property type="project" value="TreeGrafter"/>
</dbReference>
<name>A0A9W8BJW4_9FUNG</name>
<evidence type="ECO:0000313" key="5">
    <source>
        <dbReference type="Proteomes" id="UP001150907"/>
    </source>
</evidence>
<dbReference type="Proteomes" id="UP001150907">
    <property type="component" value="Unassembled WGS sequence"/>
</dbReference>
<feature type="compositionally biased region" description="Low complexity" evidence="3">
    <location>
        <begin position="62"/>
        <end position="83"/>
    </location>
</feature>
<sequence length="447" mass="51437">MGFAQVGGFTPTARMYKLGVLLAASLTVCITLWMVSNSLNGGSTPFGGVIALPNVLGGGGSSNKNTPSHNSNNNNGNNNTPGINKDKDLLAGQLPQAHVSYDLPEPGERANAAIVALVRNSELDGLRKSIRMFEDRFNRRFKYPYVLLNDQNFTQEFRDGIAAITKNEVRYGVLNEDYWGYSPTVTPEMTEKMLEYNKNRYLYGGSLSYRFMCRFQSGLFYKHPLVRDLDWYWRLEPDVEYYCDIDYDPFLFMRERGIKYGFTIAPREGRRTVETLWYHTREWIKNNTDLLPERSLVNWVMGTDGHYNLCHFWSNFEIVDLSLYRSAAYESYFKYLDNAQGFFYERWGDAPIHSIAATLFLEKGQIHWFEDIGYRHPGNMHCPRDAAMQAKCICDPNKAYTYRSACQTRFAKVNNMAKERMLELINLSEGEYHSTEMTAKEGASENK</sequence>
<dbReference type="InterPro" id="IPR029044">
    <property type="entry name" value="Nucleotide-diphossugar_trans"/>
</dbReference>
<dbReference type="OrthoDB" id="439943at2759"/>
<keyword evidence="5" id="KW-1185">Reference proteome</keyword>
<dbReference type="FunFam" id="3.90.550.10:FF:000051">
    <property type="entry name" value="Alpha-1,2-mannosyltransferase (Ktr4)"/>
    <property type="match status" value="1"/>
</dbReference>
<gene>
    <name evidence="4" type="ORF">H4R26_000612</name>
</gene>
<dbReference type="AlphaFoldDB" id="A0A9W8BJW4"/>